<feature type="transmembrane region" description="Helical" evidence="1">
    <location>
        <begin position="12"/>
        <end position="34"/>
    </location>
</feature>
<name>A0ABT9H3H5_9GAMM</name>
<keyword evidence="1" id="KW-0812">Transmembrane</keyword>
<keyword evidence="1" id="KW-0472">Membrane</keyword>
<reference evidence="2 3" key="1">
    <citation type="submission" date="2023-08" db="EMBL/GenBank/DDBJ databases">
        <authorList>
            <person name="Joshi A."/>
            <person name="Thite S."/>
        </authorList>
    </citation>
    <scope>NUCLEOTIDE SEQUENCE [LARGE SCALE GENOMIC DNA]</scope>
    <source>
        <strain evidence="2 3">AC40</strain>
    </source>
</reference>
<evidence type="ECO:0000256" key="1">
    <source>
        <dbReference type="SAM" id="Phobius"/>
    </source>
</evidence>
<evidence type="ECO:0000313" key="2">
    <source>
        <dbReference type="EMBL" id="MDP4537758.1"/>
    </source>
</evidence>
<sequence length="149" mass="15898">MFLKRKKQQGSALVIAVFVIVVLLGLLLALTRILTSSSESVVYEVLGTRALLAAQSGLELASTQLFPLEQPVANCSAVNTEFAFTGAGLSNCRARVDCVASTPIEVDGAERIIFQLSSTGECRSGSQWSQPCQSDEQCTSRTVQVEVGQ</sequence>
<dbReference type="EMBL" id="JAUZVZ010000032">
    <property type="protein sequence ID" value="MDP4537758.1"/>
    <property type="molecule type" value="Genomic_DNA"/>
</dbReference>
<accession>A0ABT9H3H5</accession>
<keyword evidence="1" id="KW-1133">Transmembrane helix</keyword>
<organism evidence="2 3">
    <name type="scientific">Alkalimonas collagenimarina</name>
    <dbReference type="NCBI Taxonomy" id="400390"/>
    <lineage>
        <taxon>Bacteria</taxon>
        <taxon>Pseudomonadati</taxon>
        <taxon>Pseudomonadota</taxon>
        <taxon>Gammaproteobacteria</taxon>
        <taxon>Alkalimonas</taxon>
    </lineage>
</organism>
<evidence type="ECO:0000313" key="3">
    <source>
        <dbReference type="Proteomes" id="UP001231616"/>
    </source>
</evidence>
<gene>
    <name evidence="2" type="ORF">Q3O60_16365</name>
</gene>
<dbReference type="Proteomes" id="UP001231616">
    <property type="component" value="Unassembled WGS sequence"/>
</dbReference>
<protein>
    <submittedName>
        <fullName evidence="2">Type II secretory pathway component</fullName>
    </submittedName>
</protein>
<dbReference type="RefSeq" id="WP_305895007.1">
    <property type="nucleotide sequence ID" value="NZ_JAUZVZ010000032.1"/>
</dbReference>
<comment type="caution">
    <text evidence="2">The sequence shown here is derived from an EMBL/GenBank/DDBJ whole genome shotgun (WGS) entry which is preliminary data.</text>
</comment>
<proteinExistence type="predicted"/>
<keyword evidence="3" id="KW-1185">Reference proteome</keyword>